<dbReference type="InterPro" id="IPR046778">
    <property type="entry name" value="UPF0758_N"/>
</dbReference>
<comment type="caution">
    <text evidence="2">The sequence shown here is derived from an EMBL/GenBank/DDBJ whole genome shotgun (WGS) entry which is preliminary data.</text>
</comment>
<name>A0A7K1Y8R9_9SPHI</name>
<sequence>MKPVHLASESFSSGRRHYYLDFNRAVNQRDYIRISRNDELGGNRFDKRTVVVFEEDFEFLIQAFASLFRTAAYSGKEVRVQDLKRSCSEEGQPSGIKSWPVSERPREKLVQHGPENLSDAELLAILIGSGTPGRTVVDLAQQMMSSVQGDLKRLAGLTSDELCRFKGIGVVRSLTIIAAMELSARMAGIRVGSVCY</sequence>
<gene>
    <name evidence="2" type="ORF">GS399_05585</name>
</gene>
<dbReference type="EMBL" id="WVHT01000002">
    <property type="protein sequence ID" value="MXV50438.1"/>
    <property type="molecule type" value="Genomic_DNA"/>
</dbReference>
<keyword evidence="3" id="KW-1185">Reference proteome</keyword>
<dbReference type="PANTHER" id="PTHR30471">
    <property type="entry name" value="DNA REPAIR PROTEIN RADC"/>
    <property type="match status" value="1"/>
</dbReference>
<dbReference type="AlphaFoldDB" id="A0A7K1Y8R9"/>
<feature type="domain" description="UPF0758" evidence="1">
    <location>
        <begin position="96"/>
        <end position="172"/>
    </location>
</feature>
<accession>A0A7K1Y8R9</accession>
<evidence type="ECO:0000313" key="3">
    <source>
        <dbReference type="Proteomes" id="UP000466586"/>
    </source>
</evidence>
<organism evidence="2 3">
    <name type="scientific">Hufsiella arboris</name>
    <dbReference type="NCBI Taxonomy" id="2695275"/>
    <lineage>
        <taxon>Bacteria</taxon>
        <taxon>Pseudomonadati</taxon>
        <taxon>Bacteroidota</taxon>
        <taxon>Sphingobacteriia</taxon>
        <taxon>Sphingobacteriales</taxon>
        <taxon>Sphingobacteriaceae</taxon>
        <taxon>Hufsiella</taxon>
    </lineage>
</organism>
<dbReference type="Proteomes" id="UP000466586">
    <property type="component" value="Unassembled WGS sequence"/>
</dbReference>
<dbReference type="InterPro" id="IPR001405">
    <property type="entry name" value="UPF0758"/>
</dbReference>
<protein>
    <recommendedName>
        <fullName evidence="1">UPF0758 domain-containing protein</fullName>
    </recommendedName>
</protein>
<dbReference type="RefSeq" id="WP_160843612.1">
    <property type="nucleotide sequence ID" value="NZ_WVHT01000002.1"/>
</dbReference>
<reference evidence="2 3" key="1">
    <citation type="submission" date="2019-11" db="EMBL/GenBank/DDBJ databases">
        <title>Pedobacter sp. HMF7647 Genome sequencing and assembly.</title>
        <authorList>
            <person name="Kang H."/>
            <person name="Kim H."/>
            <person name="Joh K."/>
        </authorList>
    </citation>
    <scope>NUCLEOTIDE SEQUENCE [LARGE SCALE GENOMIC DNA]</scope>
    <source>
        <strain evidence="2 3">HMF7647</strain>
    </source>
</reference>
<dbReference type="Pfam" id="PF20582">
    <property type="entry name" value="UPF0758_N"/>
    <property type="match status" value="1"/>
</dbReference>
<evidence type="ECO:0000313" key="2">
    <source>
        <dbReference type="EMBL" id="MXV50438.1"/>
    </source>
</evidence>
<dbReference type="PANTHER" id="PTHR30471:SF3">
    <property type="entry name" value="UPF0758 PROTEIN YEES-RELATED"/>
    <property type="match status" value="1"/>
</dbReference>
<proteinExistence type="predicted"/>
<dbReference type="Gene3D" id="3.10.450.700">
    <property type="match status" value="1"/>
</dbReference>
<evidence type="ECO:0000259" key="1">
    <source>
        <dbReference type="Pfam" id="PF20582"/>
    </source>
</evidence>